<dbReference type="OrthoDB" id="260807at2759"/>
<keyword evidence="4 8" id="KW-0592">Phosphate transport</keyword>
<reference evidence="11" key="3">
    <citation type="submission" date="2020-10" db="UniProtKB">
        <authorList>
            <consortium name="WormBaseParasite"/>
        </authorList>
    </citation>
    <scope>IDENTIFICATION</scope>
</reference>
<evidence type="ECO:0000256" key="8">
    <source>
        <dbReference type="RuleBase" id="RU363058"/>
    </source>
</evidence>
<feature type="transmembrane region" description="Helical" evidence="8">
    <location>
        <begin position="198"/>
        <end position="220"/>
    </location>
</feature>
<comment type="similarity">
    <text evidence="2 8">Belongs to the inorganic phosphate transporter (PiT) (TC 2.A.20) family.</text>
</comment>
<feature type="transmembrane region" description="Helical" evidence="8">
    <location>
        <begin position="387"/>
        <end position="405"/>
    </location>
</feature>
<dbReference type="PANTHER" id="PTHR11101">
    <property type="entry name" value="PHOSPHATE TRANSPORTER"/>
    <property type="match status" value="1"/>
</dbReference>
<gene>
    <name evidence="9" type="ORF">EgrG_000971100</name>
</gene>
<name>A0A068WH37_ECHGR</name>
<comment type="function">
    <text evidence="8">Sodium-phosphate symporter.</text>
</comment>
<keyword evidence="6 8" id="KW-1133">Transmembrane helix</keyword>
<evidence type="ECO:0000313" key="9">
    <source>
        <dbReference type="EMBL" id="CDS16993.1"/>
    </source>
</evidence>
<dbReference type="Proteomes" id="UP000492820">
    <property type="component" value="Unassembled WGS sequence"/>
</dbReference>
<organism evidence="9">
    <name type="scientific">Echinococcus granulosus</name>
    <name type="common">Hydatid tapeworm</name>
    <dbReference type="NCBI Taxonomy" id="6210"/>
    <lineage>
        <taxon>Eukaryota</taxon>
        <taxon>Metazoa</taxon>
        <taxon>Spiralia</taxon>
        <taxon>Lophotrochozoa</taxon>
        <taxon>Platyhelminthes</taxon>
        <taxon>Cestoda</taxon>
        <taxon>Eucestoda</taxon>
        <taxon>Cyclophyllidea</taxon>
        <taxon>Taeniidae</taxon>
        <taxon>Echinococcus</taxon>
        <taxon>Echinococcus granulosus group</taxon>
    </lineage>
</organism>
<feature type="transmembrane region" description="Helical" evidence="8">
    <location>
        <begin position="474"/>
        <end position="498"/>
    </location>
</feature>
<feature type="transmembrane region" description="Helical" evidence="8">
    <location>
        <begin position="24"/>
        <end position="44"/>
    </location>
</feature>
<evidence type="ECO:0000256" key="4">
    <source>
        <dbReference type="ARBA" id="ARBA00022592"/>
    </source>
</evidence>
<dbReference type="EMBL" id="LK028577">
    <property type="protein sequence ID" value="CDS16993.1"/>
    <property type="molecule type" value="Genomic_DNA"/>
</dbReference>
<dbReference type="GO" id="GO:0005315">
    <property type="term" value="F:phosphate transmembrane transporter activity"/>
    <property type="evidence" value="ECO:0007669"/>
    <property type="project" value="InterPro"/>
</dbReference>
<evidence type="ECO:0000313" key="10">
    <source>
        <dbReference type="Proteomes" id="UP000492820"/>
    </source>
</evidence>
<reference evidence="9 10" key="1">
    <citation type="journal article" date="2013" name="Nature">
        <title>The genomes of four tapeworm species reveal adaptations to parasitism.</title>
        <authorList>
            <person name="Tsai I.J."/>
            <person name="Zarowiecki M."/>
            <person name="Holroyd N."/>
            <person name="Garciarrubio A."/>
            <person name="Sanchez-Flores A."/>
            <person name="Brooks K.L."/>
            <person name="Tracey A."/>
            <person name="Bobes R.J."/>
            <person name="Fragoso G."/>
            <person name="Sciutto E."/>
            <person name="Aslett M."/>
            <person name="Beasley H."/>
            <person name="Bennett H.M."/>
            <person name="Cai J."/>
            <person name="Camicia F."/>
            <person name="Clark R."/>
            <person name="Cucher M."/>
            <person name="De Silva N."/>
            <person name="Day T.A."/>
            <person name="Deplazes P."/>
            <person name="Estrada K."/>
            <person name="Fernandez C."/>
            <person name="Holland P.W."/>
            <person name="Hou J."/>
            <person name="Hu S."/>
            <person name="Huckvale T."/>
            <person name="Hung S.S."/>
            <person name="Kamenetzky L."/>
            <person name="Keane J.A."/>
            <person name="Kiss F."/>
            <person name="Koziol U."/>
            <person name="Lambert O."/>
            <person name="Liu K."/>
            <person name="Luo X."/>
            <person name="Luo Y."/>
            <person name="Macchiaroli N."/>
            <person name="Nichol S."/>
            <person name="Paps J."/>
            <person name="Parkinson J."/>
            <person name="Pouchkina-Stantcheva N."/>
            <person name="Riddiford N."/>
            <person name="Rosenzvit M."/>
            <person name="Salinas G."/>
            <person name="Wasmuth J.D."/>
            <person name="Zamanian M."/>
            <person name="Zheng Y."/>
            <person name="Cai X."/>
            <person name="Soberon X."/>
            <person name="Olson P.D."/>
            <person name="Laclette J.P."/>
            <person name="Brehm K."/>
            <person name="Berriman M."/>
            <person name="Garciarrubio A."/>
            <person name="Bobes R.J."/>
            <person name="Fragoso G."/>
            <person name="Sanchez-Flores A."/>
            <person name="Estrada K."/>
            <person name="Cevallos M.A."/>
            <person name="Morett E."/>
            <person name="Gonzalez V."/>
            <person name="Portillo T."/>
            <person name="Ochoa-Leyva A."/>
            <person name="Jose M.V."/>
            <person name="Sciutto E."/>
            <person name="Landa A."/>
            <person name="Jimenez L."/>
            <person name="Valdes V."/>
            <person name="Carrero J.C."/>
            <person name="Larralde C."/>
            <person name="Morales-Montor J."/>
            <person name="Limon-Lason J."/>
            <person name="Soberon X."/>
            <person name="Laclette J.P."/>
        </authorList>
    </citation>
    <scope>NUCLEOTIDE SEQUENCE [LARGE SCALE GENOMIC DNA]</scope>
</reference>
<evidence type="ECO:0000256" key="1">
    <source>
        <dbReference type="ARBA" id="ARBA00004141"/>
    </source>
</evidence>
<accession>A0A068WH37</accession>
<sequence length="502" mass="53789">MLAFGLGANDVANSFGTSVGSKVLTLQLACILATICEIFGSVLLGGHVSATVRGGIIDLTRFNGTEDGPMRLMQGQVSSLCGACLWMLFATFLKIPVSATHSIVGATAGFGLVLFGFQGVQWMGILKIVISWFVSPLLSGLVSSCLFLIIKYVVLVKEQSLEPALNTLPFLYGVTVIINVFSVLYGGLHLLNLPEIPLWLTLVVSFSAGIVAAIIVFFFVRPIIRRKVQKRLELMAAGKEDPTHRCSKDSYYKRIRSRILNVFWKGQNESVETNKQKIETGPSGDGIIADVEIQTLPPTDVVGSALACTSPPDAVTVTFDARNNCSPTGQVYDRPEEAQVFAFAQILTATFGSFVHGGNDVSNAIGPVIGLWIVSTTGNVLMTAKPAVWILFYGGVGISVGLWIWGRKVMETIGTDLTVITPSSGMCIELGAAITVLIASKAGLPVSTTHCLVGSVVIVGFIRSKMSVNWRLFVNIILAWVVTLPVASGLSALIMYIFTKYA</sequence>
<comment type="subcellular location">
    <subcellularLocation>
        <location evidence="1 8">Membrane</location>
        <topology evidence="1 8">Multi-pass membrane protein</topology>
    </subcellularLocation>
</comment>
<dbReference type="GO" id="GO:0016020">
    <property type="term" value="C:membrane"/>
    <property type="evidence" value="ECO:0007669"/>
    <property type="project" value="UniProtKB-SubCell"/>
</dbReference>
<dbReference type="InterPro" id="IPR001204">
    <property type="entry name" value="Phos_transporter"/>
</dbReference>
<keyword evidence="7 8" id="KW-0472">Membrane</keyword>
<protein>
    <recommendedName>
        <fullName evidence="8">Phosphate transporter</fullName>
    </recommendedName>
</protein>
<evidence type="ECO:0000256" key="5">
    <source>
        <dbReference type="ARBA" id="ARBA00022692"/>
    </source>
</evidence>
<feature type="transmembrane region" description="Helical" evidence="8">
    <location>
        <begin position="170"/>
        <end position="191"/>
    </location>
</feature>
<evidence type="ECO:0000313" key="11">
    <source>
        <dbReference type="WBParaSite" id="EgrG_000971100"/>
    </source>
</evidence>
<feature type="transmembrane region" description="Helical" evidence="8">
    <location>
        <begin position="444"/>
        <end position="462"/>
    </location>
</feature>
<dbReference type="AlphaFoldDB" id="A0A068WH37"/>
<dbReference type="PANTHER" id="PTHR11101:SF80">
    <property type="entry name" value="PHOSPHATE TRANSPORTER"/>
    <property type="match status" value="1"/>
</dbReference>
<evidence type="ECO:0000256" key="2">
    <source>
        <dbReference type="ARBA" id="ARBA00009916"/>
    </source>
</evidence>
<evidence type="ECO:0000256" key="6">
    <source>
        <dbReference type="ARBA" id="ARBA00022989"/>
    </source>
</evidence>
<proteinExistence type="inferred from homology"/>
<feature type="transmembrane region" description="Helical" evidence="8">
    <location>
        <begin position="99"/>
        <end position="117"/>
    </location>
</feature>
<reference evidence="9" key="2">
    <citation type="submission" date="2014-06" db="EMBL/GenBank/DDBJ databases">
        <authorList>
            <person name="Aslett M."/>
        </authorList>
    </citation>
    <scope>NUCLEOTIDE SEQUENCE</scope>
</reference>
<keyword evidence="5 8" id="KW-0812">Transmembrane</keyword>
<keyword evidence="3 8" id="KW-0813">Transport</keyword>
<dbReference type="GO" id="GO:0035435">
    <property type="term" value="P:phosphate ion transmembrane transport"/>
    <property type="evidence" value="ECO:0007669"/>
    <property type="project" value="TreeGrafter"/>
</dbReference>
<evidence type="ECO:0000256" key="3">
    <source>
        <dbReference type="ARBA" id="ARBA00022448"/>
    </source>
</evidence>
<evidence type="ECO:0000256" key="7">
    <source>
        <dbReference type="ARBA" id="ARBA00023136"/>
    </source>
</evidence>
<dbReference type="WBParaSite" id="EgrG_000971100">
    <property type="protein sequence ID" value="EgrG_000971100"/>
    <property type="gene ID" value="EgrG_000971100"/>
</dbReference>
<dbReference type="Pfam" id="PF01384">
    <property type="entry name" value="PHO4"/>
    <property type="match status" value="1"/>
</dbReference>
<feature type="transmembrane region" description="Helical" evidence="8">
    <location>
        <begin position="129"/>
        <end position="150"/>
    </location>
</feature>
<feature type="transmembrane region" description="Helical" evidence="8">
    <location>
        <begin position="417"/>
        <end position="438"/>
    </location>
</feature>